<organism evidence="2 3">
    <name type="scientific">Cellulomonas bogoriensis 69B4 = DSM 16987</name>
    <dbReference type="NCBI Taxonomy" id="1386082"/>
    <lineage>
        <taxon>Bacteria</taxon>
        <taxon>Bacillati</taxon>
        <taxon>Actinomycetota</taxon>
        <taxon>Actinomycetes</taxon>
        <taxon>Micrococcales</taxon>
        <taxon>Cellulomonadaceae</taxon>
        <taxon>Cellulomonas</taxon>
    </lineage>
</organism>
<evidence type="ECO:0000259" key="1">
    <source>
        <dbReference type="Pfam" id="PF00561"/>
    </source>
</evidence>
<sequence length="274" mass="29394">MNLRPLAFTVDGLVLRGSLHLPQEPGAGPWPTVVLHHGFGGNRSEGGRAFVDLARALGRAGFAVVSMDRAGHGESDGDFADVSVERDVRDSVELLDRVAGLPEVDPDDLHLMGLSMGAVVASVVAAQTPLPVRSLTFWSVASVFVEEITGGHLQGRPVDGVARDGWFDFYGQRIGPGLFQEVPGFDVYGRARGFTGPVRVLHGDQDFVPVRCAEAYREVYGQAMDLTVVPGADHGWSTVPMRDLVIRETVEFVTGCARSGGVVATHRSERIDHG</sequence>
<dbReference type="InterPro" id="IPR053145">
    <property type="entry name" value="AB_hydrolase_Est10"/>
</dbReference>
<dbReference type="Proteomes" id="UP000054314">
    <property type="component" value="Unassembled WGS sequence"/>
</dbReference>
<dbReference type="InterPro" id="IPR000073">
    <property type="entry name" value="AB_hydrolase_1"/>
</dbReference>
<gene>
    <name evidence="2" type="ORF">N869_11435</name>
</gene>
<proteinExistence type="predicted"/>
<keyword evidence="3" id="KW-1185">Reference proteome</keyword>
<evidence type="ECO:0000313" key="2">
    <source>
        <dbReference type="EMBL" id="KGM13682.1"/>
    </source>
</evidence>
<dbReference type="PANTHER" id="PTHR43265">
    <property type="entry name" value="ESTERASE ESTD"/>
    <property type="match status" value="1"/>
</dbReference>
<dbReference type="AlphaFoldDB" id="A0A0A0C164"/>
<protein>
    <submittedName>
        <fullName evidence="2">Alpha/beta hydrolase</fullName>
    </submittedName>
</protein>
<dbReference type="OrthoDB" id="4481859at2"/>
<evidence type="ECO:0000313" key="3">
    <source>
        <dbReference type="Proteomes" id="UP000054314"/>
    </source>
</evidence>
<feature type="domain" description="AB hydrolase-1" evidence="1">
    <location>
        <begin position="31"/>
        <end position="139"/>
    </location>
</feature>
<dbReference type="RefSeq" id="WP_052104993.1">
    <property type="nucleotide sequence ID" value="NZ_AXCZ01000029.1"/>
</dbReference>
<dbReference type="Pfam" id="PF00561">
    <property type="entry name" value="Abhydrolase_1"/>
    <property type="match status" value="1"/>
</dbReference>
<keyword evidence="2" id="KW-0378">Hydrolase</keyword>
<dbReference type="GO" id="GO:0052689">
    <property type="term" value="F:carboxylic ester hydrolase activity"/>
    <property type="evidence" value="ECO:0007669"/>
    <property type="project" value="TreeGrafter"/>
</dbReference>
<dbReference type="EMBL" id="AXCZ01000029">
    <property type="protein sequence ID" value="KGM13682.1"/>
    <property type="molecule type" value="Genomic_DNA"/>
</dbReference>
<reference evidence="2 3" key="1">
    <citation type="submission" date="2013-08" db="EMBL/GenBank/DDBJ databases">
        <title>Genome sequencing of Cellulomonas bogoriensis 69B4.</title>
        <authorList>
            <person name="Chen F."/>
            <person name="Li Y."/>
            <person name="Wang G."/>
        </authorList>
    </citation>
    <scope>NUCLEOTIDE SEQUENCE [LARGE SCALE GENOMIC DNA]</scope>
    <source>
        <strain evidence="2 3">69B4</strain>
    </source>
</reference>
<dbReference type="SUPFAM" id="SSF53474">
    <property type="entry name" value="alpha/beta-Hydrolases"/>
    <property type="match status" value="1"/>
</dbReference>
<name>A0A0A0C164_9CELL</name>
<accession>A0A0A0C164</accession>
<dbReference type="Gene3D" id="3.40.50.1820">
    <property type="entry name" value="alpha/beta hydrolase"/>
    <property type="match status" value="1"/>
</dbReference>
<dbReference type="PANTHER" id="PTHR43265:SF1">
    <property type="entry name" value="ESTERASE ESTD"/>
    <property type="match status" value="1"/>
</dbReference>
<comment type="caution">
    <text evidence="2">The sequence shown here is derived from an EMBL/GenBank/DDBJ whole genome shotgun (WGS) entry which is preliminary data.</text>
</comment>
<dbReference type="InterPro" id="IPR029058">
    <property type="entry name" value="AB_hydrolase_fold"/>
</dbReference>